<keyword evidence="6" id="KW-0804">Transcription</keyword>
<feature type="coiled-coil region" evidence="9">
    <location>
        <begin position="99"/>
        <end position="133"/>
    </location>
</feature>
<dbReference type="CDD" id="cd21938">
    <property type="entry name" value="ZIP_TSC22D1"/>
    <property type="match status" value="1"/>
</dbReference>
<sequence length="176" mass="18347">MAASDGAVPGLPLPHPGRTPREPGVSAHPPAPRCWAHRTGRPTTTLLGASSSEPQSWPPFPPGAATSSPGGLKGSSGASVVAIDNKIEQAMDLVKSHLMYAVREEVEVLKEQIKELIEKNSQLEQENNLLKTLASPEQLAQFQAQLQTGSPPATTQPQGTTQPPAQPASQGSGPTA</sequence>
<evidence type="ECO:0000256" key="4">
    <source>
        <dbReference type="ARBA" id="ARBA00022490"/>
    </source>
</evidence>
<keyword evidence="4" id="KW-0963">Cytoplasm</keyword>
<evidence type="ECO:0000313" key="11">
    <source>
        <dbReference type="EMBL" id="KAF6085105.1"/>
    </source>
</evidence>
<dbReference type="GO" id="GO:0008284">
    <property type="term" value="P:positive regulation of cell population proliferation"/>
    <property type="evidence" value="ECO:0007669"/>
    <property type="project" value="TreeGrafter"/>
</dbReference>
<dbReference type="Pfam" id="PF01166">
    <property type="entry name" value="TSC22"/>
    <property type="match status" value="1"/>
</dbReference>
<dbReference type="EMBL" id="JABVXQ010000012">
    <property type="protein sequence ID" value="KAF6085105.1"/>
    <property type="molecule type" value="Genomic_DNA"/>
</dbReference>
<evidence type="ECO:0000256" key="6">
    <source>
        <dbReference type="ARBA" id="ARBA00023163"/>
    </source>
</evidence>
<evidence type="ECO:0000256" key="7">
    <source>
        <dbReference type="ARBA" id="ARBA00023242"/>
    </source>
</evidence>
<dbReference type="PANTHER" id="PTHR46745:SF1">
    <property type="entry name" value="TSC22 DOMAIN FAMILY PROTEIN 1"/>
    <property type="match status" value="1"/>
</dbReference>
<dbReference type="AlphaFoldDB" id="A0A834DIS6"/>
<evidence type="ECO:0000313" key="12">
    <source>
        <dbReference type="Proteomes" id="UP000664940"/>
    </source>
</evidence>
<dbReference type="GO" id="GO:0043066">
    <property type="term" value="P:negative regulation of apoptotic process"/>
    <property type="evidence" value="ECO:0007669"/>
    <property type="project" value="TreeGrafter"/>
</dbReference>
<dbReference type="GO" id="GO:0005829">
    <property type="term" value="C:cytosol"/>
    <property type="evidence" value="ECO:0007669"/>
    <property type="project" value="TreeGrafter"/>
</dbReference>
<dbReference type="GO" id="GO:0005634">
    <property type="term" value="C:nucleus"/>
    <property type="evidence" value="ECO:0007669"/>
    <property type="project" value="UniProtKB-SubCell"/>
</dbReference>
<evidence type="ECO:0000256" key="5">
    <source>
        <dbReference type="ARBA" id="ARBA00023015"/>
    </source>
</evidence>
<dbReference type="Gene3D" id="1.20.5.490">
    <property type="entry name" value="Single helix bin"/>
    <property type="match status" value="1"/>
</dbReference>
<evidence type="ECO:0000256" key="8">
    <source>
        <dbReference type="ARBA" id="ARBA00039911"/>
    </source>
</evidence>
<dbReference type="PANTHER" id="PTHR46745">
    <property type="entry name" value="TSC22 DOMAIN FAMILY PROTEIN 1"/>
    <property type="match status" value="1"/>
</dbReference>
<dbReference type="Proteomes" id="UP000664940">
    <property type="component" value="Unassembled WGS sequence"/>
</dbReference>
<keyword evidence="9" id="KW-0175">Coiled coil</keyword>
<comment type="caution">
    <text evidence="11">The sequence shown here is derived from an EMBL/GenBank/DDBJ whole genome shotgun (WGS) entry which is preliminary data.</text>
</comment>
<protein>
    <recommendedName>
        <fullName evidence="8">TSC22 domain family protein 1</fullName>
    </recommendedName>
</protein>
<dbReference type="SUPFAM" id="SSF58026">
    <property type="entry name" value="Delta-sleep-inducing peptide immunoreactive peptide"/>
    <property type="match status" value="1"/>
</dbReference>
<dbReference type="PROSITE" id="PS01289">
    <property type="entry name" value="TSC22"/>
    <property type="match status" value="1"/>
</dbReference>
<keyword evidence="5" id="KW-0805">Transcription regulation</keyword>
<dbReference type="InterPro" id="IPR000580">
    <property type="entry name" value="TSC22/Bun"/>
</dbReference>
<dbReference type="FunFam" id="1.20.5.490:FF:000002">
    <property type="entry name" value="TSC22 domain family, member 1"/>
    <property type="match status" value="1"/>
</dbReference>
<evidence type="ECO:0000256" key="3">
    <source>
        <dbReference type="ARBA" id="ARBA00007908"/>
    </source>
</evidence>
<evidence type="ECO:0000256" key="10">
    <source>
        <dbReference type="SAM" id="MobiDB-lite"/>
    </source>
</evidence>
<accession>A0A834DIS6</accession>
<dbReference type="GO" id="GO:0006357">
    <property type="term" value="P:regulation of transcription by RNA polymerase II"/>
    <property type="evidence" value="ECO:0007669"/>
    <property type="project" value="InterPro"/>
</dbReference>
<proteinExistence type="inferred from homology"/>
<evidence type="ECO:0000256" key="1">
    <source>
        <dbReference type="ARBA" id="ARBA00004123"/>
    </source>
</evidence>
<feature type="region of interest" description="Disordered" evidence="10">
    <location>
        <begin position="1"/>
        <end position="77"/>
    </location>
</feature>
<name>A0A834DIS6_9CHIR</name>
<comment type="subcellular location">
    <subcellularLocation>
        <location evidence="2">Cytoplasm</location>
    </subcellularLocation>
    <subcellularLocation>
        <location evidence="1">Nucleus</location>
    </subcellularLocation>
</comment>
<keyword evidence="7" id="KW-0539">Nucleus</keyword>
<evidence type="ECO:0000256" key="2">
    <source>
        <dbReference type="ARBA" id="ARBA00004496"/>
    </source>
</evidence>
<dbReference type="InterPro" id="IPR047862">
    <property type="entry name" value="TSC22/BUN_CS"/>
</dbReference>
<feature type="region of interest" description="Disordered" evidence="10">
    <location>
        <begin position="140"/>
        <end position="176"/>
    </location>
</feature>
<feature type="compositionally biased region" description="Low complexity" evidence="10">
    <location>
        <begin position="147"/>
        <end position="176"/>
    </location>
</feature>
<feature type="compositionally biased region" description="Polar residues" evidence="10">
    <location>
        <begin position="41"/>
        <end position="55"/>
    </location>
</feature>
<reference evidence="11 12" key="1">
    <citation type="journal article" date="2020" name="Nature">
        <title>Six reference-quality genomes reveal evolution of bat adaptations.</title>
        <authorList>
            <person name="Jebb D."/>
            <person name="Huang Z."/>
            <person name="Pippel M."/>
            <person name="Hughes G.M."/>
            <person name="Lavrichenko K."/>
            <person name="Devanna P."/>
            <person name="Winkler S."/>
            <person name="Jermiin L.S."/>
            <person name="Skirmuntt E.C."/>
            <person name="Katzourakis A."/>
            <person name="Burkitt-Gray L."/>
            <person name="Ray D.A."/>
            <person name="Sullivan K.A.M."/>
            <person name="Roscito J.G."/>
            <person name="Kirilenko B.M."/>
            <person name="Davalos L.M."/>
            <person name="Corthals A.P."/>
            <person name="Power M.L."/>
            <person name="Jones G."/>
            <person name="Ransome R.D."/>
            <person name="Dechmann D.K.N."/>
            <person name="Locatelli A.G."/>
            <person name="Puechmaille S.J."/>
            <person name="Fedrigo O."/>
            <person name="Jarvis E.D."/>
            <person name="Hiller M."/>
            <person name="Vernes S.C."/>
            <person name="Myers E.W."/>
            <person name="Teeling E.C."/>
        </authorList>
    </citation>
    <scope>NUCLEOTIDE SEQUENCE [LARGE SCALE GENOMIC DNA]</scope>
    <source>
        <strain evidence="11">Bat1K_MPI-CBG_1</strain>
    </source>
</reference>
<comment type="similarity">
    <text evidence="3">Belongs to the TSC-22/Dip/Bun family.</text>
</comment>
<organism evidence="11 12">
    <name type="scientific">Phyllostomus discolor</name>
    <name type="common">pale spear-nosed bat</name>
    <dbReference type="NCBI Taxonomy" id="89673"/>
    <lineage>
        <taxon>Eukaryota</taxon>
        <taxon>Metazoa</taxon>
        <taxon>Chordata</taxon>
        <taxon>Craniata</taxon>
        <taxon>Vertebrata</taxon>
        <taxon>Euteleostomi</taxon>
        <taxon>Mammalia</taxon>
        <taxon>Eutheria</taxon>
        <taxon>Laurasiatheria</taxon>
        <taxon>Chiroptera</taxon>
        <taxon>Yangochiroptera</taxon>
        <taxon>Phyllostomidae</taxon>
        <taxon>Phyllostominae</taxon>
        <taxon>Phyllostomus</taxon>
    </lineage>
</organism>
<gene>
    <name evidence="11" type="ORF">HJG60_019619</name>
</gene>
<evidence type="ECO:0000256" key="9">
    <source>
        <dbReference type="SAM" id="Coils"/>
    </source>
</evidence>